<feature type="domain" description="Beta-ketoacyl-[acyl-carrier-protein] synthase III N-terminal" evidence="16">
    <location>
        <begin position="114"/>
        <end position="192"/>
    </location>
</feature>
<keyword evidence="6 13" id="KW-0808">Transferase</keyword>
<dbReference type="RefSeq" id="WP_027291032.1">
    <property type="nucleotide sequence ID" value="NZ_CALVFX010000004.1"/>
</dbReference>
<dbReference type="InterPro" id="IPR004655">
    <property type="entry name" value="FabH"/>
</dbReference>
<dbReference type="CDD" id="cd00830">
    <property type="entry name" value="KAS_III"/>
    <property type="match status" value="1"/>
</dbReference>
<dbReference type="GO" id="GO:0044550">
    <property type="term" value="P:secondary metabolite biosynthetic process"/>
    <property type="evidence" value="ECO:0007669"/>
    <property type="project" value="TreeGrafter"/>
</dbReference>
<keyword evidence="5 13" id="KW-0444">Lipid biosynthesis</keyword>
<evidence type="ECO:0000259" key="16">
    <source>
        <dbReference type="Pfam" id="PF08545"/>
    </source>
</evidence>
<evidence type="ECO:0000256" key="2">
    <source>
        <dbReference type="ARBA" id="ARBA00008642"/>
    </source>
</evidence>
<comment type="domain">
    <text evidence="13">The last Arg residue of the ACP-binding site is essential for the weak association between ACP/AcpP and FabH.</text>
</comment>
<dbReference type="GO" id="GO:0004315">
    <property type="term" value="F:3-oxoacyl-[acyl-carrier-protein] synthase activity"/>
    <property type="evidence" value="ECO:0007669"/>
    <property type="project" value="InterPro"/>
</dbReference>
<evidence type="ECO:0000256" key="5">
    <source>
        <dbReference type="ARBA" id="ARBA00022516"/>
    </source>
</evidence>
<dbReference type="FunFam" id="3.40.47.10:FF:000004">
    <property type="entry name" value="3-oxoacyl-[acyl-carrier-protein] synthase 3"/>
    <property type="match status" value="1"/>
</dbReference>
<comment type="similarity">
    <text evidence="2 13">Belongs to the thiolase-like superfamily. FabH family.</text>
</comment>
<dbReference type="Proteomes" id="UP000255233">
    <property type="component" value="Unassembled WGS sequence"/>
</dbReference>
<dbReference type="InterPro" id="IPR013751">
    <property type="entry name" value="ACP_syn_III_N"/>
</dbReference>
<evidence type="ECO:0000256" key="9">
    <source>
        <dbReference type="ARBA" id="ARBA00023160"/>
    </source>
</evidence>
<reference evidence="17 18" key="1">
    <citation type="submission" date="2018-06" db="EMBL/GenBank/DDBJ databases">
        <authorList>
            <consortium name="Pathogen Informatics"/>
            <person name="Doyle S."/>
        </authorList>
    </citation>
    <scope>NUCLEOTIDE SEQUENCE [LARGE SCALE GENOMIC DNA]</scope>
    <source>
        <strain evidence="17 18">NCTC11190</strain>
    </source>
</reference>
<feature type="active site" evidence="13">
    <location>
        <position position="260"/>
    </location>
</feature>
<dbReference type="UniPathway" id="UPA00094"/>
<dbReference type="GO" id="GO:0033818">
    <property type="term" value="F:beta-ketoacyl-acyl-carrier-protein synthase III activity"/>
    <property type="evidence" value="ECO:0007669"/>
    <property type="project" value="UniProtKB-UniRule"/>
</dbReference>
<dbReference type="Gene3D" id="3.40.47.10">
    <property type="match status" value="1"/>
</dbReference>
<feature type="active site" evidence="13">
    <location>
        <position position="120"/>
    </location>
</feature>
<evidence type="ECO:0000256" key="8">
    <source>
        <dbReference type="ARBA" id="ARBA00023098"/>
    </source>
</evidence>
<comment type="pathway">
    <text evidence="1 13">Lipid metabolism; fatty acid biosynthesis.</text>
</comment>
<comment type="subunit">
    <text evidence="13">Homodimer.</text>
</comment>
<dbReference type="STRING" id="880526.GCA_000427365_01337"/>
<dbReference type="OrthoDB" id="9815506at2"/>
<evidence type="ECO:0000256" key="3">
    <source>
        <dbReference type="ARBA" id="ARBA00012333"/>
    </source>
</evidence>
<keyword evidence="10 13" id="KW-0511">Multifunctional enzyme</keyword>
<dbReference type="InterPro" id="IPR013747">
    <property type="entry name" value="ACP_syn_III_C"/>
</dbReference>
<keyword evidence="14" id="KW-1133">Transmembrane helix</keyword>
<evidence type="ECO:0000313" key="17">
    <source>
        <dbReference type="EMBL" id="SUE32918.1"/>
    </source>
</evidence>
<evidence type="ECO:0000313" key="18">
    <source>
        <dbReference type="Proteomes" id="UP000255233"/>
    </source>
</evidence>
<keyword evidence="8 13" id="KW-0443">Lipid metabolism</keyword>
<feature type="domain" description="Beta-ketoacyl-[acyl-carrier-protein] synthase III C-terminal" evidence="15">
    <location>
        <begin position="244"/>
        <end position="331"/>
    </location>
</feature>
<feature type="active site" evidence="13">
    <location>
        <position position="290"/>
    </location>
</feature>
<keyword evidence="9 13" id="KW-0275">Fatty acid biosynthesis</keyword>
<accession>A0A379MMR9</accession>
<keyword evidence="14" id="KW-0472">Membrane</keyword>
<evidence type="ECO:0000256" key="6">
    <source>
        <dbReference type="ARBA" id="ARBA00022679"/>
    </source>
</evidence>
<keyword evidence="4 13" id="KW-0963">Cytoplasm</keyword>
<dbReference type="PANTHER" id="PTHR34069:SF2">
    <property type="entry name" value="BETA-KETOACYL-[ACYL-CARRIER-PROTEIN] SYNTHASE III"/>
    <property type="match status" value="1"/>
</dbReference>
<dbReference type="NCBIfam" id="NF006829">
    <property type="entry name" value="PRK09352.1"/>
    <property type="match status" value="1"/>
</dbReference>
<evidence type="ECO:0000256" key="13">
    <source>
        <dbReference type="HAMAP-Rule" id="MF_01815"/>
    </source>
</evidence>
<proteinExistence type="inferred from homology"/>
<evidence type="ECO:0000256" key="14">
    <source>
        <dbReference type="SAM" id="Phobius"/>
    </source>
</evidence>
<evidence type="ECO:0000256" key="12">
    <source>
        <dbReference type="ARBA" id="ARBA00051096"/>
    </source>
</evidence>
<evidence type="ECO:0000256" key="10">
    <source>
        <dbReference type="ARBA" id="ARBA00023268"/>
    </source>
</evidence>
<sequence>MSKTANKITAAITGVGAYLPKYILDNEELSRMVDTSDEWIMTRIGIKTRHILKGEGKGTSYMGERAVKDLLEKTQVDPQDIDLIICATVTPDMAFPSTANLIAYKSGLTKAFGFDLSAACSGFLFALTTAAKFIEAGTYKKIIVVGADKMSSIIDYEDRTTCPIFGDGAGAVLVEPNTEGLGLIDASLHSDGSGAVHLYLKAGGSCYPASHETVDNKWHYVHQEGQPVFKAAVSHMADTAVEIMERNRLTAEDVRYLVPHQANKRIIDATAHRMGLPADRCMVNIEKYGNTTAATIPICLWDYETRLKKGDNLILASFGGGFTWGAIYLRWAYDGGTMKK</sequence>
<keyword evidence="18" id="KW-1185">Reference proteome</keyword>
<dbReference type="PANTHER" id="PTHR34069">
    <property type="entry name" value="3-OXOACYL-[ACYL-CARRIER-PROTEIN] SYNTHASE 3"/>
    <property type="match status" value="1"/>
</dbReference>
<organism evidence="17 18">
    <name type="scientific">Rikenella microfusus</name>
    <dbReference type="NCBI Taxonomy" id="28139"/>
    <lineage>
        <taxon>Bacteria</taxon>
        <taxon>Pseudomonadati</taxon>
        <taxon>Bacteroidota</taxon>
        <taxon>Bacteroidia</taxon>
        <taxon>Bacteroidales</taxon>
        <taxon>Rikenellaceae</taxon>
        <taxon>Rikenella</taxon>
    </lineage>
</organism>
<evidence type="ECO:0000256" key="4">
    <source>
        <dbReference type="ARBA" id="ARBA00022490"/>
    </source>
</evidence>
<dbReference type="Pfam" id="PF08541">
    <property type="entry name" value="ACP_syn_III_C"/>
    <property type="match status" value="1"/>
</dbReference>
<keyword evidence="7 13" id="KW-0276">Fatty acid metabolism</keyword>
<comment type="function">
    <text evidence="13">Catalyzes the condensation reaction of fatty acid synthesis by the addition to an acyl acceptor of two carbons from malonyl-ACP. Catalyzes the first condensation reaction which initiates fatty acid synthesis and may therefore play a role in governing the total rate of fatty acid production. Possesses both acetoacetyl-ACP synthase and acetyl transacylase activities. Its substrate specificity determines the biosynthesis of branched-chain and/or straight-chain of fatty acids.</text>
</comment>
<dbReference type="EC" id="2.3.1.180" evidence="3 13"/>
<dbReference type="InterPro" id="IPR016039">
    <property type="entry name" value="Thiolase-like"/>
</dbReference>
<evidence type="ECO:0000256" key="7">
    <source>
        <dbReference type="ARBA" id="ARBA00022832"/>
    </source>
</evidence>
<dbReference type="SUPFAM" id="SSF53901">
    <property type="entry name" value="Thiolase-like"/>
    <property type="match status" value="1"/>
</dbReference>
<keyword evidence="11 13" id="KW-0012">Acyltransferase</keyword>
<feature type="transmembrane region" description="Helical" evidence="14">
    <location>
        <begin position="313"/>
        <end position="333"/>
    </location>
</feature>
<comment type="subcellular location">
    <subcellularLocation>
        <location evidence="13">Cytoplasm</location>
    </subcellularLocation>
</comment>
<evidence type="ECO:0000256" key="11">
    <source>
        <dbReference type="ARBA" id="ARBA00023315"/>
    </source>
</evidence>
<gene>
    <name evidence="13 17" type="primary">fabH</name>
    <name evidence="17" type="ORF">NCTC11190_00101</name>
</gene>
<protein>
    <recommendedName>
        <fullName evidence="3 13">Beta-ketoacyl-[acyl-carrier-protein] synthase III</fullName>
        <shortName evidence="13">Beta-ketoacyl-ACP synthase III</shortName>
        <shortName evidence="13">KAS III</shortName>
        <ecNumber evidence="3 13">2.3.1.180</ecNumber>
    </recommendedName>
    <alternativeName>
        <fullName evidence="13">3-oxoacyl-[acyl-carrier-protein] synthase 3</fullName>
    </alternativeName>
    <alternativeName>
        <fullName evidence="13">3-oxoacyl-[acyl-carrier-protein] synthase III</fullName>
    </alternativeName>
</protein>
<dbReference type="NCBIfam" id="TIGR00747">
    <property type="entry name" value="fabH"/>
    <property type="match status" value="1"/>
</dbReference>
<evidence type="ECO:0000259" key="15">
    <source>
        <dbReference type="Pfam" id="PF08541"/>
    </source>
</evidence>
<name>A0A379MMR9_9BACT</name>
<dbReference type="HAMAP" id="MF_01815">
    <property type="entry name" value="FabH"/>
    <property type="match status" value="1"/>
</dbReference>
<dbReference type="AlphaFoldDB" id="A0A379MMR9"/>
<dbReference type="Pfam" id="PF08545">
    <property type="entry name" value="ACP_syn_III"/>
    <property type="match status" value="1"/>
</dbReference>
<dbReference type="GO" id="GO:0006633">
    <property type="term" value="P:fatty acid biosynthetic process"/>
    <property type="evidence" value="ECO:0007669"/>
    <property type="project" value="UniProtKB-UniRule"/>
</dbReference>
<dbReference type="GO" id="GO:0005737">
    <property type="term" value="C:cytoplasm"/>
    <property type="evidence" value="ECO:0007669"/>
    <property type="project" value="UniProtKB-SubCell"/>
</dbReference>
<keyword evidence="14" id="KW-0812">Transmembrane</keyword>
<evidence type="ECO:0000256" key="1">
    <source>
        <dbReference type="ARBA" id="ARBA00005194"/>
    </source>
</evidence>
<dbReference type="EMBL" id="UGVL01000001">
    <property type="protein sequence ID" value="SUE32918.1"/>
    <property type="molecule type" value="Genomic_DNA"/>
</dbReference>
<comment type="catalytic activity">
    <reaction evidence="12">
        <text>malonyl-[ACP] + acetyl-CoA + H(+) = 3-oxobutanoyl-[ACP] + CO2 + CoA</text>
        <dbReference type="Rhea" id="RHEA:12080"/>
        <dbReference type="Rhea" id="RHEA-COMP:9623"/>
        <dbReference type="Rhea" id="RHEA-COMP:9625"/>
        <dbReference type="ChEBI" id="CHEBI:15378"/>
        <dbReference type="ChEBI" id="CHEBI:16526"/>
        <dbReference type="ChEBI" id="CHEBI:57287"/>
        <dbReference type="ChEBI" id="CHEBI:57288"/>
        <dbReference type="ChEBI" id="CHEBI:78449"/>
        <dbReference type="ChEBI" id="CHEBI:78450"/>
        <dbReference type="EC" id="2.3.1.180"/>
    </reaction>
    <physiologicalReaction direction="left-to-right" evidence="12">
        <dbReference type="Rhea" id="RHEA:12081"/>
    </physiologicalReaction>
</comment>
<feature type="region of interest" description="ACP-binding" evidence="13">
    <location>
        <begin position="261"/>
        <end position="265"/>
    </location>
</feature>